<evidence type="ECO:0000313" key="6">
    <source>
        <dbReference type="Proteomes" id="UP000481030"/>
    </source>
</evidence>
<evidence type="ECO:0000256" key="1">
    <source>
        <dbReference type="ARBA" id="ARBA00023015"/>
    </source>
</evidence>
<name>A0A6L3UYQ1_9BACI</name>
<dbReference type="PANTHER" id="PTHR44846:SF17">
    <property type="entry name" value="GNTR-FAMILY TRANSCRIPTIONAL REGULATOR"/>
    <property type="match status" value="1"/>
</dbReference>
<dbReference type="OrthoDB" id="9816541at2"/>
<comment type="caution">
    <text evidence="5">The sequence shown here is derived from an EMBL/GenBank/DDBJ whole genome shotgun (WGS) entry which is preliminary data.</text>
</comment>
<keyword evidence="6" id="KW-1185">Reference proteome</keyword>
<dbReference type="Gene3D" id="1.10.10.10">
    <property type="entry name" value="Winged helix-like DNA-binding domain superfamily/Winged helix DNA-binding domain"/>
    <property type="match status" value="1"/>
</dbReference>
<dbReference type="PRINTS" id="PR00035">
    <property type="entry name" value="HTHGNTR"/>
</dbReference>
<dbReference type="Gene3D" id="3.40.1410.10">
    <property type="entry name" value="Chorismate lyase-like"/>
    <property type="match status" value="1"/>
</dbReference>
<organism evidence="5 6">
    <name type="scientific">Cytobacillus depressus</name>
    <dbReference type="NCBI Taxonomy" id="1602942"/>
    <lineage>
        <taxon>Bacteria</taxon>
        <taxon>Bacillati</taxon>
        <taxon>Bacillota</taxon>
        <taxon>Bacilli</taxon>
        <taxon>Bacillales</taxon>
        <taxon>Bacillaceae</taxon>
        <taxon>Cytobacillus</taxon>
    </lineage>
</organism>
<gene>
    <name evidence="5" type="ORF">F7731_22630</name>
</gene>
<dbReference type="PROSITE" id="PS50949">
    <property type="entry name" value="HTH_GNTR"/>
    <property type="match status" value="1"/>
</dbReference>
<dbReference type="GO" id="GO:0045892">
    <property type="term" value="P:negative regulation of DNA-templated transcription"/>
    <property type="evidence" value="ECO:0007669"/>
    <property type="project" value="TreeGrafter"/>
</dbReference>
<sequence>MAEQIELMIIDNLIQEIVQGKYKANDQFPSENELADHYGVPRIKVRNAFLKLEDMGYLYSKQGKGRFLKPKQRQIELHLTGSSSFSEKMKQAGYDLKTQNLGCEKIVYDPKIYACLNVEQNDDVYKISRLRIIDGLPIALHVSYVAKSVFPQIESDGAYIQSMFAYYEEKGFTSFLSSKSNVSISFPTNVERSLFDCAPLVPLFVLQSDCIDANQHTVLEYTKIIYRSDSFTYVITAE</sequence>
<dbReference type="InterPro" id="IPR011663">
    <property type="entry name" value="UTRA"/>
</dbReference>
<dbReference type="InterPro" id="IPR036388">
    <property type="entry name" value="WH-like_DNA-bd_sf"/>
</dbReference>
<keyword evidence="1" id="KW-0805">Transcription regulation</keyword>
<dbReference type="SMART" id="SM00866">
    <property type="entry name" value="UTRA"/>
    <property type="match status" value="1"/>
</dbReference>
<evidence type="ECO:0000256" key="2">
    <source>
        <dbReference type="ARBA" id="ARBA00023125"/>
    </source>
</evidence>
<keyword evidence="3" id="KW-0804">Transcription</keyword>
<dbReference type="InterPro" id="IPR050679">
    <property type="entry name" value="Bact_HTH_transcr_reg"/>
</dbReference>
<dbReference type="Pfam" id="PF07702">
    <property type="entry name" value="UTRA"/>
    <property type="match status" value="1"/>
</dbReference>
<dbReference type="InterPro" id="IPR036390">
    <property type="entry name" value="WH_DNA-bd_sf"/>
</dbReference>
<dbReference type="Proteomes" id="UP000481030">
    <property type="component" value="Unassembled WGS sequence"/>
</dbReference>
<dbReference type="InterPro" id="IPR028978">
    <property type="entry name" value="Chorismate_lyase_/UTRA_dom_sf"/>
</dbReference>
<proteinExistence type="predicted"/>
<keyword evidence="2" id="KW-0238">DNA-binding</keyword>
<feature type="domain" description="HTH gntR-type" evidence="4">
    <location>
        <begin position="3"/>
        <end position="71"/>
    </location>
</feature>
<evidence type="ECO:0000313" key="5">
    <source>
        <dbReference type="EMBL" id="KAB2329386.1"/>
    </source>
</evidence>
<dbReference type="CDD" id="cd07377">
    <property type="entry name" value="WHTH_GntR"/>
    <property type="match status" value="1"/>
</dbReference>
<dbReference type="InterPro" id="IPR000524">
    <property type="entry name" value="Tscrpt_reg_HTH_GntR"/>
</dbReference>
<dbReference type="SMART" id="SM00345">
    <property type="entry name" value="HTH_GNTR"/>
    <property type="match status" value="1"/>
</dbReference>
<protein>
    <submittedName>
        <fullName evidence="5">GntR family transcriptional regulator</fullName>
    </submittedName>
</protein>
<dbReference type="SUPFAM" id="SSF64288">
    <property type="entry name" value="Chorismate lyase-like"/>
    <property type="match status" value="1"/>
</dbReference>
<dbReference type="SUPFAM" id="SSF46785">
    <property type="entry name" value="Winged helix' DNA-binding domain"/>
    <property type="match status" value="1"/>
</dbReference>
<dbReference type="RefSeq" id="WP_151537057.1">
    <property type="nucleotide sequence ID" value="NZ_WBOS01000019.1"/>
</dbReference>
<evidence type="ECO:0000259" key="4">
    <source>
        <dbReference type="PROSITE" id="PS50949"/>
    </source>
</evidence>
<dbReference type="AlphaFoldDB" id="A0A6L3UYQ1"/>
<dbReference type="EMBL" id="WBOS01000019">
    <property type="protein sequence ID" value="KAB2329386.1"/>
    <property type="molecule type" value="Genomic_DNA"/>
</dbReference>
<dbReference type="GO" id="GO:0003677">
    <property type="term" value="F:DNA binding"/>
    <property type="evidence" value="ECO:0007669"/>
    <property type="project" value="UniProtKB-KW"/>
</dbReference>
<dbReference type="GO" id="GO:0003700">
    <property type="term" value="F:DNA-binding transcription factor activity"/>
    <property type="evidence" value="ECO:0007669"/>
    <property type="project" value="InterPro"/>
</dbReference>
<dbReference type="Pfam" id="PF00392">
    <property type="entry name" value="GntR"/>
    <property type="match status" value="1"/>
</dbReference>
<reference evidence="5 6" key="1">
    <citation type="journal article" date="2016" name="Antonie Van Leeuwenhoek">
        <title>Bacillus depressus sp. nov., isolated from soil of a sunflower field.</title>
        <authorList>
            <person name="Wei X."/>
            <person name="Xin D."/>
            <person name="Xin Y."/>
            <person name="Zhang H."/>
            <person name="Wang T."/>
            <person name="Zhang J."/>
        </authorList>
    </citation>
    <scope>NUCLEOTIDE SEQUENCE [LARGE SCALE GENOMIC DNA]</scope>
    <source>
        <strain evidence="5 6">BZ1</strain>
    </source>
</reference>
<dbReference type="PANTHER" id="PTHR44846">
    <property type="entry name" value="MANNOSYL-D-GLYCERATE TRANSPORT/METABOLISM SYSTEM REPRESSOR MNGR-RELATED"/>
    <property type="match status" value="1"/>
</dbReference>
<evidence type="ECO:0000256" key="3">
    <source>
        <dbReference type="ARBA" id="ARBA00023163"/>
    </source>
</evidence>
<accession>A0A6L3UYQ1</accession>